<gene>
    <name evidence="6" type="primary">clpX</name>
    <name evidence="10" type="ORF">CVV64_15550</name>
</gene>
<comment type="subunit">
    <text evidence="6">Component of the ClpX-ClpP complex. Forms a hexameric ring that, in the presence of ATP, binds to fourteen ClpP subunits assembled into a disk-like structure with a central cavity, resembling the structure of eukaryotic proteasomes.</text>
</comment>
<dbReference type="SUPFAM" id="SSF52540">
    <property type="entry name" value="P-loop containing nucleoside triphosphate hydrolases"/>
    <property type="match status" value="1"/>
</dbReference>
<dbReference type="CDD" id="cd19497">
    <property type="entry name" value="RecA-like_ClpX"/>
    <property type="match status" value="1"/>
</dbReference>
<dbReference type="GO" id="GO:0005524">
    <property type="term" value="F:ATP binding"/>
    <property type="evidence" value="ECO:0007669"/>
    <property type="project" value="UniProtKB-UniRule"/>
</dbReference>
<dbReference type="SUPFAM" id="SSF57716">
    <property type="entry name" value="Glucocorticoid receptor-like (DNA-binding domain)"/>
    <property type="match status" value="1"/>
</dbReference>
<evidence type="ECO:0000256" key="5">
    <source>
        <dbReference type="ARBA" id="ARBA00023186"/>
    </source>
</evidence>
<dbReference type="FunFam" id="1.10.8.60:FF:000002">
    <property type="entry name" value="ATP-dependent Clp protease ATP-binding subunit ClpX"/>
    <property type="match status" value="1"/>
</dbReference>
<dbReference type="GO" id="GO:0008233">
    <property type="term" value="F:peptidase activity"/>
    <property type="evidence" value="ECO:0007669"/>
    <property type="project" value="UniProtKB-KW"/>
</dbReference>
<keyword evidence="4 6" id="KW-0067">ATP-binding</keyword>
<dbReference type="EMBL" id="PGXC01000023">
    <property type="protein sequence ID" value="PKK89220.1"/>
    <property type="molecule type" value="Genomic_DNA"/>
</dbReference>
<dbReference type="InterPro" id="IPR059188">
    <property type="entry name" value="Znf_CLPX-like"/>
</dbReference>
<dbReference type="NCBIfam" id="NF003745">
    <property type="entry name" value="PRK05342.1"/>
    <property type="match status" value="1"/>
</dbReference>
<feature type="binding site" evidence="6">
    <location>
        <begin position="128"/>
        <end position="135"/>
    </location>
    <ligand>
        <name>ATP</name>
        <dbReference type="ChEBI" id="CHEBI:30616"/>
    </ligand>
</feature>
<evidence type="ECO:0000256" key="3">
    <source>
        <dbReference type="ARBA" id="ARBA00022833"/>
    </source>
</evidence>
<organism evidence="10 11">
    <name type="scientific">Candidatus Wallbacteria bacterium HGW-Wallbacteria-1</name>
    <dbReference type="NCBI Taxonomy" id="2013854"/>
    <lineage>
        <taxon>Bacteria</taxon>
        <taxon>Candidatus Walliibacteriota</taxon>
    </lineage>
</organism>
<dbReference type="GO" id="GO:0016887">
    <property type="term" value="F:ATP hydrolysis activity"/>
    <property type="evidence" value="ECO:0007669"/>
    <property type="project" value="InterPro"/>
</dbReference>
<keyword evidence="3 6" id="KW-0862">Zinc</keyword>
<dbReference type="InterPro" id="IPR027417">
    <property type="entry name" value="P-loop_NTPase"/>
</dbReference>
<dbReference type="InterPro" id="IPR046425">
    <property type="entry name" value="ClpX_bact"/>
</dbReference>
<dbReference type="Pfam" id="PF06689">
    <property type="entry name" value="zf-C4_ClpX"/>
    <property type="match status" value="1"/>
</dbReference>
<dbReference type="InterPro" id="IPR004487">
    <property type="entry name" value="Clp_protease_ATP-bd_su_ClpX"/>
</dbReference>
<dbReference type="Pfam" id="PF07724">
    <property type="entry name" value="AAA_2"/>
    <property type="match status" value="1"/>
</dbReference>
<comment type="caution">
    <text evidence="10">The sequence shown here is derived from an EMBL/GenBank/DDBJ whole genome shotgun (WGS) entry which is preliminary data.</text>
</comment>
<reference evidence="10 11" key="1">
    <citation type="journal article" date="2017" name="ISME J.">
        <title>Potential for microbial H2 and metal transformations associated with novel bacteria and archaea in deep terrestrial subsurface sediments.</title>
        <authorList>
            <person name="Hernsdorf A.W."/>
            <person name="Amano Y."/>
            <person name="Miyakawa K."/>
            <person name="Ise K."/>
            <person name="Suzuki Y."/>
            <person name="Anantharaman K."/>
            <person name="Probst A."/>
            <person name="Burstein D."/>
            <person name="Thomas B.C."/>
            <person name="Banfield J.F."/>
        </authorList>
    </citation>
    <scope>NUCLEOTIDE SEQUENCE [LARGE SCALE GENOMIC DNA]</scope>
    <source>
        <strain evidence="10">HGW-Wallbacteria-1</strain>
    </source>
</reference>
<evidence type="ECO:0000313" key="10">
    <source>
        <dbReference type="EMBL" id="PKK89220.1"/>
    </source>
</evidence>
<dbReference type="InterPro" id="IPR038366">
    <property type="entry name" value="Znf_CppX_C4_sf"/>
</dbReference>
<dbReference type="Proteomes" id="UP000233256">
    <property type="component" value="Unassembled WGS sequence"/>
</dbReference>
<dbReference type="Pfam" id="PF10431">
    <property type="entry name" value="ClpB_D2-small"/>
    <property type="match status" value="1"/>
</dbReference>
<evidence type="ECO:0000259" key="9">
    <source>
        <dbReference type="PROSITE" id="PS51902"/>
    </source>
</evidence>
<dbReference type="Gene3D" id="3.40.50.300">
    <property type="entry name" value="P-loop containing nucleotide triphosphate hydrolases"/>
    <property type="match status" value="1"/>
</dbReference>
<feature type="binding site" evidence="6 7">
    <location>
        <position position="21"/>
    </location>
    <ligand>
        <name>Zn(2+)</name>
        <dbReference type="ChEBI" id="CHEBI:29105"/>
    </ligand>
</feature>
<dbReference type="Gene3D" id="6.20.220.10">
    <property type="entry name" value="ClpX chaperone, C4-type zinc finger domain"/>
    <property type="match status" value="1"/>
</dbReference>
<feature type="compositionally biased region" description="Basic and acidic residues" evidence="8">
    <location>
        <begin position="433"/>
        <end position="451"/>
    </location>
</feature>
<feature type="domain" description="ClpX-type ZB" evidence="9">
    <location>
        <begin position="5"/>
        <end position="62"/>
    </location>
</feature>
<dbReference type="GO" id="GO:0051301">
    <property type="term" value="P:cell division"/>
    <property type="evidence" value="ECO:0007669"/>
    <property type="project" value="TreeGrafter"/>
</dbReference>
<feature type="binding site" evidence="6 7">
    <location>
        <position position="24"/>
    </location>
    <ligand>
        <name>Zn(2+)</name>
        <dbReference type="ChEBI" id="CHEBI:29105"/>
    </ligand>
</feature>
<dbReference type="HAMAP" id="MF_00175">
    <property type="entry name" value="ClpX"/>
    <property type="match status" value="1"/>
</dbReference>
<dbReference type="InterPro" id="IPR019489">
    <property type="entry name" value="Clp_ATPase_C"/>
</dbReference>
<dbReference type="PROSITE" id="PS51902">
    <property type="entry name" value="CLPX_ZB"/>
    <property type="match status" value="1"/>
</dbReference>
<comment type="similarity">
    <text evidence="6 7">Belongs to the ClpX chaperone family.</text>
</comment>
<keyword evidence="2 6" id="KW-0547">Nucleotide-binding</keyword>
<dbReference type="PANTHER" id="PTHR48102">
    <property type="entry name" value="ATP-DEPENDENT CLP PROTEASE ATP-BINDING SUBUNIT CLPX-LIKE, MITOCHONDRIAL-RELATED"/>
    <property type="match status" value="1"/>
</dbReference>
<evidence type="ECO:0000256" key="6">
    <source>
        <dbReference type="HAMAP-Rule" id="MF_00175"/>
    </source>
</evidence>
<accession>A0A2N1PLL7</accession>
<feature type="region of interest" description="Disordered" evidence="8">
    <location>
        <begin position="421"/>
        <end position="451"/>
    </location>
</feature>
<name>A0A2N1PLL7_9BACT</name>
<evidence type="ECO:0000256" key="1">
    <source>
        <dbReference type="ARBA" id="ARBA00022723"/>
    </source>
</evidence>
<keyword evidence="10" id="KW-0645">Protease</keyword>
<comment type="function">
    <text evidence="6">ATP-dependent specificity component of the Clp protease. It directs the protease to specific substrates. Can perform chaperone functions in the absence of ClpP.</text>
</comment>
<dbReference type="SMART" id="SM00994">
    <property type="entry name" value="zf-C4_ClpX"/>
    <property type="match status" value="1"/>
</dbReference>
<feature type="binding site" evidence="6 7">
    <location>
        <position position="43"/>
    </location>
    <ligand>
        <name>Zn(2+)</name>
        <dbReference type="ChEBI" id="CHEBI:29105"/>
    </ligand>
</feature>
<dbReference type="GO" id="GO:0140662">
    <property type="term" value="F:ATP-dependent protein folding chaperone"/>
    <property type="evidence" value="ECO:0007669"/>
    <property type="project" value="InterPro"/>
</dbReference>
<evidence type="ECO:0000256" key="8">
    <source>
        <dbReference type="SAM" id="MobiDB-lite"/>
    </source>
</evidence>
<dbReference type="SMART" id="SM00382">
    <property type="entry name" value="AAA"/>
    <property type="match status" value="1"/>
</dbReference>
<dbReference type="GO" id="GO:0051603">
    <property type="term" value="P:proteolysis involved in protein catabolic process"/>
    <property type="evidence" value="ECO:0007669"/>
    <property type="project" value="TreeGrafter"/>
</dbReference>
<dbReference type="GO" id="GO:0009376">
    <property type="term" value="C:HslUV protease complex"/>
    <property type="evidence" value="ECO:0007669"/>
    <property type="project" value="TreeGrafter"/>
</dbReference>
<keyword evidence="1 6" id="KW-0479">Metal-binding</keyword>
<proteinExistence type="inferred from homology"/>
<evidence type="ECO:0000256" key="7">
    <source>
        <dbReference type="PROSITE-ProRule" id="PRU01250"/>
    </source>
</evidence>
<dbReference type="GO" id="GO:0046983">
    <property type="term" value="F:protein dimerization activity"/>
    <property type="evidence" value="ECO:0007669"/>
    <property type="project" value="UniProtKB-UniRule"/>
</dbReference>
<evidence type="ECO:0000313" key="11">
    <source>
        <dbReference type="Proteomes" id="UP000233256"/>
    </source>
</evidence>
<dbReference type="InterPro" id="IPR003593">
    <property type="entry name" value="AAA+_ATPase"/>
</dbReference>
<sequence length="451" mass="49628">MTTGSSKKGRGEGKRGSTIYCSFCGKSSHVVSNMIAGPDVFICSECVELCNKIIDTEKERSDDSVSETSWQKLPPNTIIELLDQYVIGQSHAKKVLAVAVYNHLKRIYSHTINSDVELEKSNVILMGPSGCGKTLLVRTLARILNVPLAISDATALTQAGYVGEDVENCLLRLIQAADYDVERAQKGIVYIDEIDKISRKSENPSITRDVGGEGVQQALLKIIEGASCQVPAGGGRKHPQAGIITMDTTNVLFIVGGAFVGLEEIISKRVGKSAGIGFGRDHKSREEEADYDILRLVEPEDMVRFGLIPELIGRLPVVTALEGLTDEQLIEILTNPKNAILKQYQRLFSLENIDLTFTDAALKFIAREAAKRKTGARGLRAIVEEIMLDLMCHAPSNKNITSYDIDEDFVKNQLARFRKREVAKPSVAKSRKKADEKRPSEEPANEEVQRA</sequence>
<dbReference type="PANTHER" id="PTHR48102:SF7">
    <property type="entry name" value="ATP-DEPENDENT CLP PROTEASE ATP-BINDING SUBUNIT CLPX-LIKE, MITOCHONDRIAL"/>
    <property type="match status" value="1"/>
</dbReference>
<dbReference type="InterPro" id="IPR003959">
    <property type="entry name" value="ATPase_AAA_core"/>
</dbReference>
<evidence type="ECO:0000256" key="2">
    <source>
        <dbReference type="ARBA" id="ARBA00022741"/>
    </source>
</evidence>
<protein>
    <recommendedName>
        <fullName evidence="6">ATP-dependent Clp protease ATP-binding subunit ClpX</fullName>
    </recommendedName>
</protein>
<dbReference type="AlphaFoldDB" id="A0A2N1PLL7"/>
<dbReference type="GO" id="GO:0008270">
    <property type="term" value="F:zinc ion binding"/>
    <property type="evidence" value="ECO:0007669"/>
    <property type="project" value="UniProtKB-UniRule"/>
</dbReference>
<dbReference type="Gene3D" id="1.10.8.60">
    <property type="match status" value="1"/>
</dbReference>
<dbReference type="SMART" id="SM01086">
    <property type="entry name" value="ClpB_D2-small"/>
    <property type="match status" value="1"/>
</dbReference>
<evidence type="ECO:0000256" key="4">
    <source>
        <dbReference type="ARBA" id="ARBA00022840"/>
    </source>
</evidence>
<feature type="binding site" evidence="6 7">
    <location>
        <position position="46"/>
    </location>
    <ligand>
        <name>Zn(2+)</name>
        <dbReference type="ChEBI" id="CHEBI:29105"/>
    </ligand>
</feature>
<dbReference type="InterPro" id="IPR010603">
    <property type="entry name" value="Znf_CppX_C4"/>
</dbReference>
<dbReference type="GO" id="GO:0051082">
    <property type="term" value="F:unfolded protein binding"/>
    <property type="evidence" value="ECO:0007669"/>
    <property type="project" value="UniProtKB-UniRule"/>
</dbReference>
<dbReference type="NCBIfam" id="TIGR00382">
    <property type="entry name" value="clpX"/>
    <property type="match status" value="1"/>
</dbReference>
<dbReference type="InterPro" id="IPR050052">
    <property type="entry name" value="ATP-dep_Clp_protease_ClpX"/>
</dbReference>
<keyword evidence="5 6" id="KW-0143">Chaperone</keyword>
<keyword evidence="10" id="KW-0378">Hydrolase</keyword>